<evidence type="ECO:0000256" key="1">
    <source>
        <dbReference type="SAM" id="MobiDB-lite"/>
    </source>
</evidence>
<evidence type="ECO:0000313" key="2">
    <source>
        <dbReference type="EMBL" id="CAD7281393.1"/>
    </source>
</evidence>
<evidence type="ECO:0000313" key="3">
    <source>
        <dbReference type="Proteomes" id="UP000678499"/>
    </source>
</evidence>
<organism evidence="2">
    <name type="scientific">Notodromas monacha</name>
    <dbReference type="NCBI Taxonomy" id="399045"/>
    <lineage>
        <taxon>Eukaryota</taxon>
        <taxon>Metazoa</taxon>
        <taxon>Ecdysozoa</taxon>
        <taxon>Arthropoda</taxon>
        <taxon>Crustacea</taxon>
        <taxon>Oligostraca</taxon>
        <taxon>Ostracoda</taxon>
        <taxon>Podocopa</taxon>
        <taxon>Podocopida</taxon>
        <taxon>Cypridocopina</taxon>
        <taxon>Cypridoidea</taxon>
        <taxon>Cyprididae</taxon>
        <taxon>Notodromas</taxon>
    </lineage>
</organism>
<accession>A0A7R9BVI0</accession>
<dbReference type="EMBL" id="OA884878">
    <property type="protein sequence ID" value="CAD7281393.1"/>
    <property type="molecule type" value="Genomic_DNA"/>
</dbReference>
<reference evidence="2" key="1">
    <citation type="submission" date="2020-11" db="EMBL/GenBank/DDBJ databases">
        <authorList>
            <person name="Tran Van P."/>
        </authorList>
    </citation>
    <scope>NUCLEOTIDE SEQUENCE</scope>
</reference>
<name>A0A7R9BVI0_9CRUS</name>
<dbReference type="EMBL" id="CAJPEX010002841">
    <property type="protein sequence ID" value="CAG0921545.1"/>
    <property type="molecule type" value="Genomic_DNA"/>
</dbReference>
<feature type="region of interest" description="Disordered" evidence="1">
    <location>
        <begin position="146"/>
        <end position="165"/>
    </location>
</feature>
<gene>
    <name evidence="2" type="ORF">NMOB1V02_LOCUS9040</name>
</gene>
<dbReference type="Proteomes" id="UP000678499">
    <property type="component" value="Unassembled WGS sequence"/>
</dbReference>
<sequence>MERSTCRGSREMPIWALCVTFWPKPTGTEDASRPLDLSRDMRNIAEGFSFEICPRLAQLMRNTGISENVPETALFEPNQIAPHDLQITGRTSAAHGHDSISHFTGTPQKQVRQTAKVEFVVAAETTELVRDRSDIFSAHEATRGSVSGRGMSRVLEDVSDSTGFH</sequence>
<dbReference type="AlphaFoldDB" id="A0A7R9BVI0"/>
<protein>
    <submittedName>
        <fullName evidence="2">Uncharacterized protein</fullName>
    </submittedName>
</protein>
<keyword evidence="3" id="KW-1185">Reference proteome</keyword>
<proteinExistence type="predicted"/>